<feature type="region of interest" description="Disordered" evidence="1">
    <location>
        <begin position="78"/>
        <end position="112"/>
    </location>
</feature>
<comment type="caution">
    <text evidence="2">The sequence shown here is derived from an EMBL/GenBank/DDBJ whole genome shotgun (WGS) entry which is preliminary data.</text>
</comment>
<feature type="compositionally biased region" description="Gly residues" evidence="1">
    <location>
        <begin position="79"/>
        <end position="89"/>
    </location>
</feature>
<sequence>MARQSTNDYVERLRQRHAAELGAVRRVVDATERLTAAGVAVAASVTVFGGVERAASAVGMTAEEVRAPSGAVRAAVAGRRGGPGGGGRVARGAGSAVVVREDERDDSGDGGE</sequence>
<evidence type="ECO:0000256" key="1">
    <source>
        <dbReference type="SAM" id="MobiDB-lite"/>
    </source>
</evidence>
<accession>A0ABP4P5T0</accession>
<proteinExistence type="predicted"/>
<reference evidence="3" key="1">
    <citation type="journal article" date="2019" name="Int. J. Syst. Evol. Microbiol.">
        <title>The Global Catalogue of Microorganisms (GCM) 10K type strain sequencing project: providing services to taxonomists for standard genome sequencing and annotation.</title>
        <authorList>
            <consortium name="The Broad Institute Genomics Platform"/>
            <consortium name="The Broad Institute Genome Sequencing Center for Infectious Disease"/>
            <person name="Wu L."/>
            <person name="Ma J."/>
        </authorList>
    </citation>
    <scope>NUCLEOTIDE SEQUENCE [LARGE SCALE GENOMIC DNA]</scope>
    <source>
        <strain evidence="3">JCM 15933</strain>
    </source>
</reference>
<evidence type="ECO:0000313" key="2">
    <source>
        <dbReference type="EMBL" id="GAA1574342.1"/>
    </source>
</evidence>
<feature type="compositionally biased region" description="Acidic residues" evidence="1">
    <location>
        <begin position="103"/>
        <end position="112"/>
    </location>
</feature>
<organism evidence="2 3">
    <name type="scientific">Dactylosporangium maewongense</name>
    <dbReference type="NCBI Taxonomy" id="634393"/>
    <lineage>
        <taxon>Bacteria</taxon>
        <taxon>Bacillati</taxon>
        <taxon>Actinomycetota</taxon>
        <taxon>Actinomycetes</taxon>
        <taxon>Micromonosporales</taxon>
        <taxon>Micromonosporaceae</taxon>
        <taxon>Dactylosporangium</taxon>
    </lineage>
</organism>
<dbReference type="Proteomes" id="UP001501470">
    <property type="component" value="Unassembled WGS sequence"/>
</dbReference>
<protein>
    <submittedName>
        <fullName evidence="2">Uncharacterized protein</fullName>
    </submittedName>
</protein>
<gene>
    <name evidence="2" type="ORF">GCM10009827_115250</name>
</gene>
<name>A0ABP4P5T0_9ACTN</name>
<evidence type="ECO:0000313" key="3">
    <source>
        <dbReference type="Proteomes" id="UP001501470"/>
    </source>
</evidence>
<dbReference type="EMBL" id="BAAAQD010000052">
    <property type="protein sequence ID" value="GAA1574342.1"/>
    <property type="molecule type" value="Genomic_DNA"/>
</dbReference>
<keyword evidence="3" id="KW-1185">Reference proteome</keyword>